<evidence type="ECO:0000256" key="4">
    <source>
        <dbReference type="ARBA" id="ARBA00023002"/>
    </source>
</evidence>
<evidence type="ECO:0000256" key="3">
    <source>
        <dbReference type="ARBA" id="ARBA00022989"/>
    </source>
</evidence>
<dbReference type="GO" id="GO:0006643">
    <property type="term" value="P:membrane lipid metabolic process"/>
    <property type="evidence" value="ECO:0007669"/>
    <property type="project" value="TreeGrafter"/>
</dbReference>
<dbReference type="PANTHER" id="PTHR21624">
    <property type="entry name" value="STEROL DESATURASE-RELATED PROTEIN"/>
    <property type="match status" value="1"/>
</dbReference>
<keyword evidence="2 7" id="KW-0812">Transmembrane</keyword>
<comment type="caution">
    <text evidence="9">The sequence shown here is derived from an EMBL/GenBank/DDBJ whole genome shotgun (WGS) entry which is preliminary data.</text>
</comment>
<feature type="transmembrane region" description="Helical" evidence="7">
    <location>
        <begin position="43"/>
        <end position="67"/>
    </location>
</feature>
<evidence type="ECO:0000313" key="9">
    <source>
        <dbReference type="EMBL" id="NRQ42361.1"/>
    </source>
</evidence>
<keyword evidence="10" id="KW-1185">Reference proteome</keyword>
<dbReference type="InterPro" id="IPR006694">
    <property type="entry name" value="Fatty_acid_hydroxylase"/>
</dbReference>
<evidence type="ECO:0000259" key="8">
    <source>
        <dbReference type="Pfam" id="PF04116"/>
    </source>
</evidence>
<accession>A0A7Y5EII9</accession>
<gene>
    <name evidence="9" type="ORF">HRH59_07225</name>
</gene>
<feature type="transmembrane region" description="Helical" evidence="7">
    <location>
        <begin position="136"/>
        <end position="162"/>
    </location>
</feature>
<dbReference type="GO" id="GO:0050479">
    <property type="term" value="F:glyceryl-ether monooxygenase activity"/>
    <property type="evidence" value="ECO:0007669"/>
    <property type="project" value="TreeGrafter"/>
</dbReference>
<dbReference type="EMBL" id="JABSOD010000005">
    <property type="protein sequence ID" value="NRQ42361.1"/>
    <property type="molecule type" value="Genomic_DNA"/>
</dbReference>
<feature type="transmembrane region" description="Helical" evidence="7">
    <location>
        <begin position="5"/>
        <end position="23"/>
    </location>
</feature>
<dbReference type="PANTHER" id="PTHR21624:SF1">
    <property type="entry name" value="ALKYLGLYCEROL MONOOXYGENASE"/>
    <property type="match status" value="1"/>
</dbReference>
<proteinExistence type="predicted"/>
<keyword evidence="5" id="KW-0443">Lipid metabolism</keyword>
<feature type="transmembrane region" description="Helical" evidence="7">
    <location>
        <begin position="74"/>
        <end position="95"/>
    </location>
</feature>
<dbReference type="InterPro" id="IPR051689">
    <property type="entry name" value="Sterol_desaturase/TMEM195"/>
</dbReference>
<dbReference type="GO" id="GO:0005506">
    <property type="term" value="F:iron ion binding"/>
    <property type="evidence" value="ECO:0007669"/>
    <property type="project" value="InterPro"/>
</dbReference>
<sequence length="285" mass="32934">MPVELILLLLSPLFVGFIAWEWYHSKQAVPARYRWQDTLANAVLALLHQGSDMLALLLLMPFFLWLYQFRWFDIELTAGTVAVAFLLQDFLYYWFHRASHHIRWLWASHVTHHSSRLMNFSTALRQSLTYPLSGMWLFWTPMIIAGFSPTTVFAVVALNLAFQFFVHTQAVRSLGVLEWLFNTPSHHRVHHACNPLYIDKNFGGVLIIWDRLFGSFVAELDDEPCRYGITDDFQSDNPLTITFYEWRRMWRDCLAQPSLGGIVRTLFGAPVKPPPATAQKTLSGG</sequence>
<comment type="subcellular location">
    <subcellularLocation>
        <location evidence="1">Endomembrane system</location>
        <topology evidence="1">Multi-pass membrane protein</topology>
    </subcellularLocation>
</comment>
<evidence type="ECO:0000256" key="2">
    <source>
        <dbReference type="ARBA" id="ARBA00022692"/>
    </source>
</evidence>
<evidence type="ECO:0000256" key="1">
    <source>
        <dbReference type="ARBA" id="ARBA00004127"/>
    </source>
</evidence>
<dbReference type="GO" id="GO:0016020">
    <property type="term" value="C:membrane"/>
    <property type="evidence" value="ECO:0007669"/>
    <property type="project" value="GOC"/>
</dbReference>
<keyword evidence="4" id="KW-0560">Oxidoreductase</keyword>
<name>A0A7Y5EII9_9GAMM</name>
<feature type="domain" description="Fatty acid hydroxylase" evidence="8">
    <location>
        <begin position="81"/>
        <end position="215"/>
    </location>
</feature>
<dbReference type="AlphaFoldDB" id="A0A7Y5EII9"/>
<evidence type="ECO:0000256" key="6">
    <source>
        <dbReference type="ARBA" id="ARBA00023136"/>
    </source>
</evidence>
<evidence type="ECO:0000313" key="10">
    <source>
        <dbReference type="Proteomes" id="UP000523161"/>
    </source>
</evidence>
<evidence type="ECO:0000256" key="7">
    <source>
        <dbReference type="SAM" id="Phobius"/>
    </source>
</evidence>
<reference evidence="9 10" key="1">
    <citation type="submission" date="2020-06" db="EMBL/GenBank/DDBJ databases">
        <title>Rheinheimera sp. nov., a marine bacterium isolated from coastal.</title>
        <authorList>
            <person name="Yu Q."/>
            <person name="Qi Y."/>
            <person name="Pu J."/>
        </authorList>
    </citation>
    <scope>NUCLEOTIDE SEQUENCE [LARGE SCALE GENOMIC DNA]</scope>
    <source>
        <strain evidence="9 10">YQF-2</strain>
    </source>
</reference>
<protein>
    <submittedName>
        <fullName evidence="9">Sterol desaturase family protein</fullName>
    </submittedName>
</protein>
<dbReference type="GO" id="GO:0008610">
    <property type="term" value="P:lipid biosynthetic process"/>
    <property type="evidence" value="ECO:0007669"/>
    <property type="project" value="InterPro"/>
</dbReference>
<organism evidence="9 10">
    <name type="scientific">Rheinheimera lutimaris</name>
    <dbReference type="NCBI Taxonomy" id="2740584"/>
    <lineage>
        <taxon>Bacteria</taxon>
        <taxon>Pseudomonadati</taxon>
        <taxon>Pseudomonadota</taxon>
        <taxon>Gammaproteobacteria</taxon>
        <taxon>Chromatiales</taxon>
        <taxon>Chromatiaceae</taxon>
        <taxon>Rheinheimera</taxon>
    </lineage>
</organism>
<evidence type="ECO:0000256" key="5">
    <source>
        <dbReference type="ARBA" id="ARBA00023098"/>
    </source>
</evidence>
<keyword evidence="6 7" id="KW-0472">Membrane</keyword>
<dbReference type="Proteomes" id="UP000523161">
    <property type="component" value="Unassembled WGS sequence"/>
</dbReference>
<dbReference type="Pfam" id="PF04116">
    <property type="entry name" value="FA_hydroxylase"/>
    <property type="match status" value="1"/>
</dbReference>
<dbReference type="GO" id="GO:0012505">
    <property type="term" value="C:endomembrane system"/>
    <property type="evidence" value="ECO:0007669"/>
    <property type="project" value="UniProtKB-SubCell"/>
</dbReference>
<keyword evidence="3 7" id="KW-1133">Transmembrane helix</keyword>